<accession>A0ABQ1WBF5</accession>
<gene>
    <name evidence="2" type="ORF">GCM10011532_02310</name>
</gene>
<name>A0ABQ1WBF5_9FLAO</name>
<reference evidence="3" key="1">
    <citation type="journal article" date="2019" name="Int. J. Syst. Evol. Microbiol.">
        <title>The Global Catalogue of Microorganisms (GCM) 10K type strain sequencing project: providing services to taxonomists for standard genome sequencing and annotation.</title>
        <authorList>
            <consortium name="The Broad Institute Genomics Platform"/>
            <consortium name="The Broad Institute Genome Sequencing Center for Infectious Disease"/>
            <person name="Wu L."/>
            <person name="Ma J."/>
        </authorList>
    </citation>
    <scope>NUCLEOTIDE SEQUENCE [LARGE SCALE GENOMIC DNA]</scope>
    <source>
        <strain evidence="3">CGMCC 1.15422</strain>
    </source>
</reference>
<evidence type="ECO:0000259" key="1">
    <source>
        <dbReference type="Pfam" id="PF24391"/>
    </source>
</evidence>
<dbReference type="Gene3D" id="1.10.3210.10">
    <property type="entry name" value="Hypothetical protein af1432"/>
    <property type="match status" value="1"/>
</dbReference>
<feature type="domain" description="HD-CE" evidence="1">
    <location>
        <begin position="34"/>
        <end position="94"/>
    </location>
</feature>
<dbReference type="InterPro" id="IPR056471">
    <property type="entry name" value="HD-CE"/>
</dbReference>
<evidence type="ECO:0000313" key="2">
    <source>
        <dbReference type="EMBL" id="GGG22799.1"/>
    </source>
</evidence>
<evidence type="ECO:0000313" key="3">
    <source>
        <dbReference type="Proteomes" id="UP000605733"/>
    </source>
</evidence>
<sequence>MTLLGQEGFTSNNRIGMNKTEIFNIVHQRLENDLPHYLTYHDAEHTKTVIEKSVFLAEKEGLSASEIVLIKIAALYHDAGFMLGRKEHEEKSCKLATKELPKYGFSEEQIEIICGMINATRIPQKTHNIYEDIVADADLFYLGTDTYDYYSNKLFLELRHFQPKITEKDWLRIQLDFLQSHSFHTTYGIEVLSPVKKKHLDKLMKMWAKLL</sequence>
<comment type="caution">
    <text evidence="2">The sequence shown here is derived from an EMBL/GenBank/DDBJ whole genome shotgun (WGS) entry which is preliminary data.</text>
</comment>
<dbReference type="EMBL" id="BMIX01000001">
    <property type="protein sequence ID" value="GGG22799.1"/>
    <property type="molecule type" value="Genomic_DNA"/>
</dbReference>
<protein>
    <recommendedName>
        <fullName evidence="1">HD-CE domain-containing protein</fullName>
    </recommendedName>
</protein>
<dbReference type="SUPFAM" id="SSF109604">
    <property type="entry name" value="HD-domain/PDEase-like"/>
    <property type="match status" value="1"/>
</dbReference>
<keyword evidence="3" id="KW-1185">Reference proteome</keyword>
<proteinExistence type="predicted"/>
<organism evidence="2 3">
    <name type="scientific">Christiangramia forsetii</name>
    <dbReference type="NCBI Taxonomy" id="411153"/>
    <lineage>
        <taxon>Bacteria</taxon>
        <taxon>Pseudomonadati</taxon>
        <taxon>Bacteroidota</taxon>
        <taxon>Flavobacteriia</taxon>
        <taxon>Flavobacteriales</taxon>
        <taxon>Flavobacteriaceae</taxon>
        <taxon>Christiangramia</taxon>
    </lineage>
</organism>
<dbReference type="CDD" id="cd00077">
    <property type="entry name" value="HDc"/>
    <property type="match status" value="1"/>
</dbReference>
<dbReference type="InterPro" id="IPR003607">
    <property type="entry name" value="HD/PDEase_dom"/>
</dbReference>
<dbReference type="Pfam" id="PF24391">
    <property type="entry name" value="HD-CE"/>
    <property type="match status" value="1"/>
</dbReference>
<dbReference type="RefSeq" id="WP_011710521.1">
    <property type="nucleotide sequence ID" value="NZ_BMIX01000001.1"/>
</dbReference>
<dbReference type="Proteomes" id="UP000605733">
    <property type="component" value="Unassembled WGS sequence"/>
</dbReference>